<feature type="region of interest" description="Disordered" evidence="2">
    <location>
        <begin position="743"/>
        <end position="789"/>
    </location>
</feature>
<feature type="compositionally biased region" description="Polar residues" evidence="2">
    <location>
        <begin position="774"/>
        <end position="789"/>
    </location>
</feature>
<reference evidence="3 4" key="1">
    <citation type="submission" date="2014-06" db="EMBL/GenBank/DDBJ databases">
        <authorList>
            <person name="Swart Estienne"/>
        </authorList>
    </citation>
    <scope>NUCLEOTIDE SEQUENCE [LARGE SCALE GENOMIC DNA]</scope>
    <source>
        <strain evidence="3 4">130c</strain>
    </source>
</reference>
<gene>
    <name evidence="3" type="primary">Contig18491.g19641</name>
    <name evidence="3" type="ORF">STYLEM_1560</name>
</gene>
<dbReference type="OMA" id="NIRMFIS"/>
<name>A0A077ZRU9_STYLE</name>
<keyword evidence="4" id="KW-1185">Reference proteome</keyword>
<dbReference type="AlphaFoldDB" id="A0A077ZRU9"/>
<feature type="compositionally biased region" description="Polar residues" evidence="2">
    <location>
        <begin position="743"/>
        <end position="768"/>
    </location>
</feature>
<protein>
    <submittedName>
        <fullName evidence="3">Uncharacterized protein</fullName>
    </submittedName>
</protein>
<evidence type="ECO:0000256" key="1">
    <source>
        <dbReference type="SAM" id="Coils"/>
    </source>
</evidence>
<dbReference type="InParanoid" id="A0A077ZRU9"/>
<feature type="region of interest" description="Disordered" evidence="2">
    <location>
        <begin position="863"/>
        <end position="898"/>
    </location>
</feature>
<evidence type="ECO:0000313" key="3">
    <source>
        <dbReference type="EMBL" id="CDW72597.1"/>
    </source>
</evidence>
<proteinExistence type="predicted"/>
<feature type="coiled-coil region" evidence="1">
    <location>
        <begin position="588"/>
        <end position="615"/>
    </location>
</feature>
<evidence type="ECO:0000256" key="2">
    <source>
        <dbReference type="SAM" id="MobiDB-lite"/>
    </source>
</evidence>
<feature type="coiled-coil region" evidence="1">
    <location>
        <begin position="456"/>
        <end position="525"/>
    </location>
</feature>
<feature type="compositionally biased region" description="Basic and acidic residues" evidence="2">
    <location>
        <begin position="873"/>
        <end position="886"/>
    </location>
</feature>
<sequence length="898" mass="105052">MSVNKYSNSLVPNPTDIVSYRNRKRSIQYNTVQQAKKSLNVETQERANNLIKVRKQQAASQYNRTIDNKSRPITTQDYRQLSQNRRKIQNNNSRSPDNQIKTVKSKEAYSNSNITLEQDSILDYPIKNTKLIQLSNLNKISNFSKLKSRDLTPNLQGIKDLNKTFQSNSNNQTTDLLTNLTRHTTISPAQSPSNSPKKTKLYNKSQISAYTDNENKMNYDKLNRLTQFQSNNVRSYAGSRLNNDDEPSSVYDATNRNRKEQDCLELLQNTQQELKILQYRATNLICGDDLHVQIDKNEKKHFDMIPSTAQYAKIPILGKQPPCKIQIDYPEDFNKKKIDLRICMSRKNKQPNPNNSEKVVTRVNTTSYESVDPYFNQQFLYLGLYTEIGMQFSIKISFPKEDQRDKSVPLKDTQNDMNQTFMSQNESGNSQAISKNKYRMLIQKRIRDLSEDKVQFEEFCEQIEILKRKRNQLQTRGADVNIIAKNKMIVNHWNYIQQELQKSRIDESEDRIQKVQKRKQDIQFEDYKKKLFLLNKWEILKIKRNEMKDEFRDKYQMRTKCMCSTITRTAMKRQEIIEIFRITKKNAVKESQESLEKFQTKRQKAKEILSAFMEETSAVFEMINRFNLMYSRVVKIQKFFRDQKMLDLFRVDFIRSAWDIQREIMQRALLKSGGKQAGIKLKLKKMSLLTDTVREQFVRLYFQKQKIQFIIKFLEMHSDPRDPRIEKYSILLKRLEQKIGITNESREGTQMSLSRQGAKTLQSNNTPSIKLKSTKSTNAQQPSSQKLNSYSVNSVMTENFTNALSIKSSVQNRSGSIKKGSQRPLKQADNPVSLSLFFSFAPKPEQIRTMIEKAIEKQERLIKKSKSTMRQAEQAKPKVINEESHADILASSESLIQQ</sequence>
<organism evidence="3 4">
    <name type="scientific">Stylonychia lemnae</name>
    <name type="common">Ciliate</name>
    <dbReference type="NCBI Taxonomy" id="5949"/>
    <lineage>
        <taxon>Eukaryota</taxon>
        <taxon>Sar</taxon>
        <taxon>Alveolata</taxon>
        <taxon>Ciliophora</taxon>
        <taxon>Intramacronucleata</taxon>
        <taxon>Spirotrichea</taxon>
        <taxon>Stichotrichia</taxon>
        <taxon>Sporadotrichida</taxon>
        <taxon>Oxytrichidae</taxon>
        <taxon>Stylonychinae</taxon>
        <taxon>Stylonychia</taxon>
    </lineage>
</organism>
<accession>A0A077ZRU9</accession>
<evidence type="ECO:0000313" key="4">
    <source>
        <dbReference type="Proteomes" id="UP000039865"/>
    </source>
</evidence>
<dbReference type="EMBL" id="CCKQ01001478">
    <property type="protein sequence ID" value="CDW72597.1"/>
    <property type="molecule type" value="Genomic_DNA"/>
</dbReference>
<dbReference type="OrthoDB" id="326748at2759"/>
<keyword evidence="1" id="KW-0175">Coiled coil</keyword>
<dbReference type="Proteomes" id="UP000039865">
    <property type="component" value="Unassembled WGS sequence"/>
</dbReference>